<organism evidence="1 2">
    <name type="scientific">Nyssa sinensis</name>
    <dbReference type="NCBI Taxonomy" id="561372"/>
    <lineage>
        <taxon>Eukaryota</taxon>
        <taxon>Viridiplantae</taxon>
        <taxon>Streptophyta</taxon>
        <taxon>Embryophyta</taxon>
        <taxon>Tracheophyta</taxon>
        <taxon>Spermatophyta</taxon>
        <taxon>Magnoliopsida</taxon>
        <taxon>eudicotyledons</taxon>
        <taxon>Gunneridae</taxon>
        <taxon>Pentapetalae</taxon>
        <taxon>asterids</taxon>
        <taxon>Cornales</taxon>
        <taxon>Nyssaceae</taxon>
        <taxon>Nyssa</taxon>
    </lineage>
</organism>
<evidence type="ECO:0000313" key="1">
    <source>
        <dbReference type="EMBL" id="KAA8518574.1"/>
    </source>
</evidence>
<keyword evidence="2" id="KW-1185">Reference proteome</keyword>
<dbReference type="EMBL" id="CM018050">
    <property type="protein sequence ID" value="KAA8518574.1"/>
    <property type="molecule type" value="Genomic_DNA"/>
</dbReference>
<dbReference type="OrthoDB" id="1688863at2759"/>
<name>A0A5J4ZLD6_9ASTE</name>
<reference evidence="1 2" key="1">
    <citation type="submission" date="2019-09" db="EMBL/GenBank/DDBJ databases">
        <title>A chromosome-level genome assembly of the Chinese tupelo Nyssa sinensis.</title>
        <authorList>
            <person name="Yang X."/>
            <person name="Kang M."/>
            <person name="Yang Y."/>
            <person name="Xiong H."/>
            <person name="Wang M."/>
            <person name="Zhang Z."/>
            <person name="Wang Z."/>
            <person name="Wu H."/>
            <person name="Ma T."/>
            <person name="Liu J."/>
            <person name="Xi Z."/>
        </authorList>
    </citation>
    <scope>NUCLEOTIDE SEQUENCE [LARGE SCALE GENOMIC DNA]</scope>
    <source>
        <strain evidence="1">J267</strain>
        <tissue evidence="1">Leaf</tissue>
    </source>
</reference>
<evidence type="ECO:0000313" key="2">
    <source>
        <dbReference type="Proteomes" id="UP000325577"/>
    </source>
</evidence>
<dbReference type="PANTHER" id="PTHR33148:SF46">
    <property type="entry name" value="EMB|CAB85509.1"/>
    <property type="match status" value="1"/>
</dbReference>
<dbReference type="Proteomes" id="UP000325577">
    <property type="component" value="Linkage Group LG7"/>
</dbReference>
<gene>
    <name evidence="1" type="ORF">F0562_016048</name>
</gene>
<dbReference type="Pfam" id="PF14009">
    <property type="entry name" value="PADRE"/>
    <property type="match status" value="1"/>
</dbReference>
<protein>
    <submittedName>
        <fullName evidence="1">Uncharacterized protein</fullName>
    </submittedName>
</protein>
<sequence length="251" mass="28277">MGNCLVLQEKVIMVMKTDGKVLEYKAPMKAHQLLSEFDGHAISDTIPVVRHLQPDTELFGGHLYYLLPLPMPPPESCKKMLRFSNPLPETVQGTGVMRIKLVISKKELEVMLKTGVSIDDMVSQLQNKQSRSGTNKFDDDDNRKCKGWKPALESIPEMKGGESVTNYCVRTMGIANKMRFHGEKMEDVAIVEKILRSLAPKYDYVIRSIEESKDIDELSLDELQSSLFVHEQNMNQSSATDEQALKASTLT</sequence>
<accession>A0A5J4ZLD6</accession>
<proteinExistence type="predicted"/>
<dbReference type="AlphaFoldDB" id="A0A5J4ZLD6"/>
<dbReference type="PANTHER" id="PTHR33148">
    <property type="entry name" value="PLASTID MOVEMENT IMPAIRED PROTEIN-RELATED"/>
    <property type="match status" value="1"/>
</dbReference>
<dbReference type="InterPro" id="IPR025322">
    <property type="entry name" value="PADRE_dom"/>
</dbReference>